<dbReference type="Pfam" id="PF08482">
    <property type="entry name" value="HrpB_C"/>
    <property type="match status" value="1"/>
</dbReference>
<keyword evidence="9" id="KW-1185">Reference proteome</keyword>
<evidence type="ECO:0000256" key="1">
    <source>
        <dbReference type="ARBA" id="ARBA00022741"/>
    </source>
</evidence>
<feature type="compositionally biased region" description="Polar residues" evidence="5">
    <location>
        <begin position="804"/>
        <end position="818"/>
    </location>
</feature>
<accession>A0ABS8WBU3</accession>
<dbReference type="InterPro" id="IPR010225">
    <property type="entry name" value="HrpB"/>
</dbReference>
<dbReference type="CDD" id="cd17990">
    <property type="entry name" value="DEXHc_HrpB"/>
    <property type="match status" value="1"/>
</dbReference>
<dbReference type="Gene3D" id="1.20.120.1080">
    <property type="match status" value="1"/>
</dbReference>
<keyword evidence="4" id="KW-0067">ATP-binding</keyword>
<keyword evidence="8" id="KW-0032">Aminotransferase</keyword>
<dbReference type="NCBIfam" id="TIGR01970">
    <property type="entry name" value="DEAH_box_HrpB"/>
    <property type="match status" value="1"/>
</dbReference>
<evidence type="ECO:0000313" key="8">
    <source>
        <dbReference type="EMBL" id="MCE2596489.1"/>
    </source>
</evidence>
<evidence type="ECO:0000256" key="5">
    <source>
        <dbReference type="SAM" id="MobiDB-lite"/>
    </source>
</evidence>
<gene>
    <name evidence="8" type="primary">hrpB</name>
    <name evidence="8" type="ORF">K6Y31_16965</name>
</gene>
<dbReference type="SUPFAM" id="SSF52540">
    <property type="entry name" value="P-loop containing nucleoside triphosphate hydrolases"/>
    <property type="match status" value="1"/>
</dbReference>
<feature type="domain" description="Helicase ATP-binding" evidence="6">
    <location>
        <begin position="12"/>
        <end position="176"/>
    </location>
</feature>
<dbReference type="Gene3D" id="3.40.50.300">
    <property type="entry name" value="P-loop containing nucleotide triphosphate hydrolases"/>
    <property type="match status" value="2"/>
</dbReference>
<dbReference type="InterPro" id="IPR049614">
    <property type="entry name" value="HrpB_DEXH"/>
</dbReference>
<organism evidence="8 9">
    <name type="scientific">Motilimonas cestriensis</name>
    <dbReference type="NCBI Taxonomy" id="2742685"/>
    <lineage>
        <taxon>Bacteria</taxon>
        <taxon>Pseudomonadati</taxon>
        <taxon>Pseudomonadota</taxon>
        <taxon>Gammaproteobacteria</taxon>
        <taxon>Alteromonadales</taxon>
        <taxon>Alteromonadales genera incertae sedis</taxon>
        <taxon>Motilimonas</taxon>
    </lineage>
</organism>
<sequence>MLPIESIFPALSSSLSHYQQIILQAPTGAGKSTALPLFLLNLRSHIQGKIILLEPRRLAAKNIAHYLAEQLNEKVGDTVGYRMRGETVVSQHTRLEIVTEGVLTRMLQSDPELTGVAMVIFDEFHERNLQADLGLALCLDVQAGLREDLHILVMSATLDNQPLTELMPDAKVLSCEGRMYPVELHYRSPKNQYIEQDLALLIKQIVANESGNILVFLAGKKEIVNLAKLLQQQEWQDVNICPLYGAMPLNEQRLAIAEPPAGKRKIVLATNIAETSLTIAGISVVVDSMRERRLKLDHKTGIGTLTTRLISQAAATQRMGRAGRIQAGSCYRLINKEIYASLEQHSLPDIMVADLSALVLELAGWGVQQADALSWLTLPPERNWQQAVNLLNQLGALTPSGQLTAHGQAILGFSGSPREAHMLLAAKELEQKFNLVGFTALAAKLAVLLNQQQREFDLSRAVEARLNKVEQQQYLQTLKKLALAPPATLPVALTGLALVLAYPDRIARKRAGNSDHWLLSSGLGVKLYSEQSLFNQEWLVIPQLGGVGKQQELLAFTAAPLELSTLKQYQPHLFHTHHDVSWDASINKVKGTEQTRVGAIVLSSQPLKKINPELRTQALLQGILALPELPLTEAALAYIGLVEYARSLMPELALPELSQDSLRQSIDVWLAPYISDLTSLEQVKKLDMLNLIKQRLTWPQQQALADYFPRSYTTPAGSTVKVQYEGNKPPVIAVKMQHMFGLSETPKIANGRAAITILLLSPAGRPLQTTQDLVGFWQGSYKDVQKEMKGRYPKHFWPDDPSAAQATTKTKKFMNSEQ</sequence>
<feature type="region of interest" description="Disordered" evidence="5">
    <location>
        <begin position="798"/>
        <end position="818"/>
    </location>
</feature>
<dbReference type="PIRSF" id="PIRSF005496">
    <property type="entry name" value="ATP_hel_hrpB"/>
    <property type="match status" value="1"/>
</dbReference>
<keyword evidence="2" id="KW-0378">Hydrolase</keyword>
<evidence type="ECO:0000256" key="2">
    <source>
        <dbReference type="ARBA" id="ARBA00022801"/>
    </source>
</evidence>
<dbReference type="GO" id="GO:0004386">
    <property type="term" value="F:helicase activity"/>
    <property type="evidence" value="ECO:0007669"/>
    <property type="project" value="UniProtKB-KW"/>
</dbReference>
<keyword evidence="1" id="KW-0547">Nucleotide-binding</keyword>
<feature type="domain" description="Helicase C-terminal" evidence="7">
    <location>
        <begin position="193"/>
        <end position="366"/>
    </location>
</feature>
<dbReference type="PANTHER" id="PTHR43519">
    <property type="entry name" value="ATP-DEPENDENT RNA HELICASE HRPB"/>
    <property type="match status" value="1"/>
</dbReference>
<dbReference type="InterPro" id="IPR007502">
    <property type="entry name" value="Helicase-assoc_dom"/>
</dbReference>
<dbReference type="GO" id="GO:0008483">
    <property type="term" value="F:transaminase activity"/>
    <property type="evidence" value="ECO:0007669"/>
    <property type="project" value="UniProtKB-KW"/>
</dbReference>
<dbReference type="Proteomes" id="UP001201273">
    <property type="component" value="Unassembled WGS sequence"/>
</dbReference>
<reference evidence="8 9" key="1">
    <citation type="journal article" date="2022" name="Environ. Microbiol. Rep.">
        <title>Eco-phylogenetic analyses reveal divergent evolution of vitamin B12 metabolism in the marine bacterial family 'Psychromonadaceae'.</title>
        <authorList>
            <person name="Jin X."/>
            <person name="Yang Y."/>
            <person name="Cao H."/>
            <person name="Gao B."/>
            <person name="Zhao Z."/>
        </authorList>
    </citation>
    <scope>NUCLEOTIDE SEQUENCE [LARGE SCALE GENOMIC DNA]</scope>
    <source>
        <strain evidence="8 9">MKS20</strain>
    </source>
</reference>
<dbReference type="InterPro" id="IPR027417">
    <property type="entry name" value="P-loop_NTPase"/>
</dbReference>
<dbReference type="SMART" id="SM00847">
    <property type="entry name" value="HA2"/>
    <property type="match status" value="1"/>
</dbReference>
<protein>
    <submittedName>
        <fullName evidence="8">ATP-dependent helicase HrpB</fullName>
    </submittedName>
</protein>
<dbReference type="PROSITE" id="PS51194">
    <property type="entry name" value="HELICASE_CTER"/>
    <property type="match status" value="1"/>
</dbReference>
<comment type="caution">
    <text evidence="8">The sequence shown here is derived from an EMBL/GenBank/DDBJ whole genome shotgun (WGS) entry which is preliminary data.</text>
</comment>
<evidence type="ECO:0000313" key="9">
    <source>
        <dbReference type="Proteomes" id="UP001201273"/>
    </source>
</evidence>
<evidence type="ECO:0000259" key="6">
    <source>
        <dbReference type="PROSITE" id="PS51192"/>
    </source>
</evidence>
<dbReference type="InterPro" id="IPR014001">
    <property type="entry name" value="Helicase_ATP-bd"/>
</dbReference>
<evidence type="ECO:0000256" key="3">
    <source>
        <dbReference type="ARBA" id="ARBA00022806"/>
    </source>
</evidence>
<dbReference type="RefSeq" id="WP_233054129.1">
    <property type="nucleotide sequence ID" value="NZ_JAIMJA010000020.1"/>
</dbReference>
<dbReference type="InterPro" id="IPR001650">
    <property type="entry name" value="Helicase_C-like"/>
</dbReference>
<keyword evidence="8" id="KW-0808">Transferase</keyword>
<dbReference type="CDD" id="cd18791">
    <property type="entry name" value="SF2_C_RHA"/>
    <property type="match status" value="1"/>
</dbReference>
<dbReference type="SMART" id="SM00490">
    <property type="entry name" value="HELICc"/>
    <property type="match status" value="1"/>
</dbReference>
<proteinExistence type="predicted"/>
<dbReference type="PROSITE" id="PS51192">
    <property type="entry name" value="HELICASE_ATP_BIND_1"/>
    <property type="match status" value="1"/>
</dbReference>
<keyword evidence="3 8" id="KW-0347">Helicase</keyword>
<name>A0ABS8WBU3_9GAMM</name>
<evidence type="ECO:0000259" key="7">
    <source>
        <dbReference type="PROSITE" id="PS51194"/>
    </source>
</evidence>
<dbReference type="InterPro" id="IPR013689">
    <property type="entry name" value="RNA_helicase_ATP-dep_HrpB_C"/>
</dbReference>
<dbReference type="Pfam" id="PF00270">
    <property type="entry name" value="DEAD"/>
    <property type="match status" value="1"/>
</dbReference>
<dbReference type="Pfam" id="PF00271">
    <property type="entry name" value="Helicase_C"/>
    <property type="match status" value="1"/>
</dbReference>
<dbReference type="PANTHER" id="PTHR43519:SF1">
    <property type="entry name" value="ATP-DEPENDENT RNA HELICASE HRPB"/>
    <property type="match status" value="1"/>
</dbReference>
<dbReference type="InterPro" id="IPR011545">
    <property type="entry name" value="DEAD/DEAH_box_helicase_dom"/>
</dbReference>
<dbReference type="EMBL" id="JAIMJA010000020">
    <property type="protein sequence ID" value="MCE2596489.1"/>
    <property type="molecule type" value="Genomic_DNA"/>
</dbReference>
<evidence type="ECO:0000256" key="4">
    <source>
        <dbReference type="ARBA" id="ARBA00022840"/>
    </source>
</evidence>
<dbReference type="SMART" id="SM00487">
    <property type="entry name" value="DEXDc"/>
    <property type="match status" value="1"/>
</dbReference>